<evidence type="ECO:0000313" key="3">
    <source>
        <dbReference type="Proteomes" id="UP000030652"/>
    </source>
</evidence>
<organism evidence="2 3">
    <name type="scientific">Candidatus Scalindua brodae</name>
    <dbReference type="NCBI Taxonomy" id="237368"/>
    <lineage>
        <taxon>Bacteria</taxon>
        <taxon>Pseudomonadati</taxon>
        <taxon>Planctomycetota</taxon>
        <taxon>Candidatus Brocadiia</taxon>
        <taxon>Candidatus Brocadiales</taxon>
        <taxon>Candidatus Scalinduaceae</taxon>
        <taxon>Candidatus Scalindua</taxon>
    </lineage>
</organism>
<sequence length="181" mass="20393">MPINKKYRNKSPQKGEAGFTLMEMVMVIVLASILGIFVFGVLTKCIVAQRDMQVRKEMSDDAVRSMDKVNRELREASVVYSAQPNQLFFKKSITSSTDPNLFVLYIRNPATHTLRRQSDADVTGFPWPFNPTIGNVIATNMKLFSATWGVGSRYTIQMEFESAPGANDGSEWVTYVLPRNL</sequence>
<evidence type="ECO:0000256" key="1">
    <source>
        <dbReference type="SAM" id="Phobius"/>
    </source>
</evidence>
<protein>
    <recommendedName>
        <fullName evidence="4">Prepilin-type N-terminal cleavage/methylation domain-containing protein</fullName>
    </recommendedName>
</protein>
<proteinExistence type="predicted"/>
<dbReference type="Proteomes" id="UP000030652">
    <property type="component" value="Unassembled WGS sequence"/>
</dbReference>
<dbReference type="AlphaFoldDB" id="A0A0B0ETF4"/>
<reference evidence="2 3" key="1">
    <citation type="submission" date="2014-10" db="EMBL/GenBank/DDBJ databases">
        <title>Draft genome of anammox bacterium scalindua brodae, obtained using differential coverage binning of sequence data from two enrichment reactors.</title>
        <authorList>
            <person name="Speth D.R."/>
            <person name="Russ L."/>
            <person name="Kartal B."/>
            <person name="Op den Camp H.J."/>
            <person name="Dutilh B.E."/>
            <person name="Jetten M.S."/>
        </authorList>
    </citation>
    <scope>NUCLEOTIDE SEQUENCE [LARGE SCALE GENOMIC DNA]</scope>
    <source>
        <strain evidence="2">RU1</strain>
    </source>
</reference>
<dbReference type="InterPro" id="IPR012902">
    <property type="entry name" value="N_methyl_site"/>
</dbReference>
<keyword evidence="1" id="KW-1133">Transmembrane helix</keyword>
<accession>A0A0B0ETF4</accession>
<comment type="caution">
    <text evidence="2">The sequence shown here is derived from an EMBL/GenBank/DDBJ whole genome shotgun (WGS) entry which is preliminary data.</text>
</comment>
<name>A0A0B0ETF4_9BACT</name>
<gene>
    <name evidence="2" type="ORF">SCABRO_00275</name>
</gene>
<keyword evidence="1" id="KW-0812">Transmembrane</keyword>
<dbReference type="NCBIfam" id="TIGR02532">
    <property type="entry name" value="IV_pilin_GFxxxE"/>
    <property type="match status" value="1"/>
</dbReference>
<evidence type="ECO:0000313" key="2">
    <source>
        <dbReference type="EMBL" id="KHE93955.1"/>
    </source>
</evidence>
<keyword evidence="1" id="KW-0472">Membrane</keyword>
<feature type="transmembrane region" description="Helical" evidence="1">
    <location>
        <begin position="21"/>
        <end position="42"/>
    </location>
</feature>
<evidence type="ECO:0008006" key="4">
    <source>
        <dbReference type="Google" id="ProtNLM"/>
    </source>
</evidence>
<dbReference type="EMBL" id="JRYO01000025">
    <property type="protein sequence ID" value="KHE93955.1"/>
    <property type="molecule type" value="Genomic_DNA"/>
</dbReference>